<dbReference type="InterPro" id="IPR013249">
    <property type="entry name" value="RNA_pol_sigma70_r4_t2"/>
</dbReference>
<evidence type="ECO:0000256" key="4">
    <source>
        <dbReference type="ARBA" id="ARBA00023125"/>
    </source>
</evidence>
<evidence type="ECO:0000256" key="5">
    <source>
        <dbReference type="ARBA" id="ARBA00023163"/>
    </source>
</evidence>
<reference evidence="8 9" key="1">
    <citation type="submission" date="2015-09" db="EMBL/GenBank/DDBJ databases">
        <authorList>
            <consortium name="Pathogen Informatics"/>
        </authorList>
    </citation>
    <scope>NUCLEOTIDE SEQUENCE [LARGE SCALE GENOMIC DNA]</scope>
    <source>
        <strain evidence="8 9">2789STDY5608854</strain>
    </source>
</reference>
<dbReference type="RefSeq" id="WP_024725227.1">
    <property type="nucleotide sequence ID" value="NZ_CAXUMB010000080.1"/>
</dbReference>
<evidence type="ECO:0000256" key="3">
    <source>
        <dbReference type="ARBA" id="ARBA00023082"/>
    </source>
</evidence>
<dbReference type="CDD" id="cd06171">
    <property type="entry name" value="Sigma70_r4"/>
    <property type="match status" value="1"/>
</dbReference>
<comment type="similarity">
    <text evidence="1">Belongs to the sigma-70 factor family. ECF subfamily.</text>
</comment>
<dbReference type="InterPro" id="IPR013324">
    <property type="entry name" value="RNA_pol_sigma_r3/r4-like"/>
</dbReference>
<evidence type="ECO:0000259" key="6">
    <source>
        <dbReference type="Pfam" id="PF04542"/>
    </source>
</evidence>
<evidence type="ECO:0000256" key="2">
    <source>
        <dbReference type="ARBA" id="ARBA00023015"/>
    </source>
</evidence>
<accession>A0A174E9I6</accession>
<proteinExistence type="inferred from homology"/>
<dbReference type="PANTHER" id="PTHR43133:SF8">
    <property type="entry name" value="RNA POLYMERASE SIGMA FACTOR HI_1459-RELATED"/>
    <property type="match status" value="1"/>
</dbReference>
<evidence type="ECO:0000313" key="9">
    <source>
        <dbReference type="Proteomes" id="UP000095746"/>
    </source>
</evidence>
<keyword evidence="5" id="KW-0804">Transcription</keyword>
<organism evidence="8 9">
    <name type="scientific">Flavonifractor plautii</name>
    <name type="common">Fusobacterium plautii</name>
    <dbReference type="NCBI Taxonomy" id="292800"/>
    <lineage>
        <taxon>Bacteria</taxon>
        <taxon>Bacillati</taxon>
        <taxon>Bacillota</taxon>
        <taxon>Clostridia</taxon>
        <taxon>Eubacteriales</taxon>
        <taxon>Oscillospiraceae</taxon>
        <taxon>Flavonifractor</taxon>
    </lineage>
</organism>
<gene>
    <name evidence="8" type="primary">sigX_1</name>
    <name evidence="8" type="ORF">ERS852411_01379</name>
</gene>
<dbReference type="GO" id="GO:0003677">
    <property type="term" value="F:DNA binding"/>
    <property type="evidence" value="ECO:0007669"/>
    <property type="project" value="UniProtKB-KW"/>
</dbReference>
<dbReference type="EMBL" id="CYZT01000076">
    <property type="protein sequence ID" value="CUO34482.1"/>
    <property type="molecule type" value="Genomic_DNA"/>
</dbReference>
<evidence type="ECO:0000313" key="8">
    <source>
        <dbReference type="EMBL" id="CUO34482.1"/>
    </source>
</evidence>
<keyword evidence="2" id="KW-0805">Transcription regulation</keyword>
<dbReference type="SUPFAM" id="SSF88659">
    <property type="entry name" value="Sigma3 and sigma4 domains of RNA polymerase sigma factors"/>
    <property type="match status" value="1"/>
</dbReference>
<dbReference type="GO" id="GO:0016987">
    <property type="term" value="F:sigma factor activity"/>
    <property type="evidence" value="ECO:0007669"/>
    <property type="project" value="UniProtKB-KW"/>
</dbReference>
<dbReference type="InterPro" id="IPR039425">
    <property type="entry name" value="RNA_pol_sigma-70-like"/>
</dbReference>
<dbReference type="InterPro" id="IPR007627">
    <property type="entry name" value="RNA_pol_sigma70_r2"/>
</dbReference>
<protein>
    <submittedName>
        <fullName evidence="8">RNA polymerase sigma factor sigX</fullName>
    </submittedName>
</protein>
<feature type="domain" description="RNA polymerase sigma factor 70 region 4 type 2" evidence="7">
    <location>
        <begin position="112"/>
        <end position="163"/>
    </location>
</feature>
<dbReference type="AlphaFoldDB" id="A0A174E9I6"/>
<dbReference type="NCBIfam" id="TIGR02937">
    <property type="entry name" value="sigma70-ECF"/>
    <property type="match status" value="1"/>
</dbReference>
<evidence type="ECO:0000256" key="1">
    <source>
        <dbReference type="ARBA" id="ARBA00010641"/>
    </source>
</evidence>
<keyword evidence="4" id="KW-0238">DNA-binding</keyword>
<dbReference type="Pfam" id="PF04542">
    <property type="entry name" value="Sigma70_r2"/>
    <property type="match status" value="1"/>
</dbReference>
<dbReference type="GO" id="GO:0006352">
    <property type="term" value="P:DNA-templated transcription initiation"/>
    <property type="evidence" value="ECO:0007669"/>
    <property type="project" value="InterPro"/>
</dbReference>
<dbReference type="PANTHER" id="PTHR43133">
    <property type="entry name" value="RNA POLYMERASE ECF-TYPE SIGMA FACTO"/>
    <property type="match status" value="1"/>
</dbReference>
<dbReference type="Gene3D" id="1.10.1740.10">
    <property type="match status" value="1"/>
</dbReference>
<dbReference type="InterPro" id="IPR036388">
    <property type="entry name" value="WH-like_DNA-bd_sf"/>
</dbReference>
<dbReference type="SUPFAM" id="SSF88946">
    <property type="entry name" value="Sigma2 domain of RNA polymerase sigma factors"/>
    <property type="match status" value="1"/>
</dbReference>
<dbReference type="Proteomes" id="UP000095746">
    <property type="component" value="Unassembled WGS sequence"/>
</dbReference>
<feature type="domain" description="RNA polymerase sigma-70 region 2" evidence="6">
    <location>
        <begin position="20"/>
        <end position="89"/>
    </location>
</feature>
<dbReference type="Gene3D" id="1.10.10.10">
    <property type="entry name" value="Winged helix-like DNA-binding domain superfamily/Winged helix DNA-binding domain"/>
    <property type="match status" value="1"/>
</dbReference>
<sequence length="174" mass="20603">MLIFLSMLESDEERRLFTDLYNQYGNMMLHVAKRYFPKDMYAAEDVVQNAWIRVVDHFQKIQAVPSKKRGAYLVVIVRNEAITALRKQKPELQFDENFVEGYIDLENDNTRSIIDTIRAMPDIYRTVLEMRFVEERSTKEIAKALSLKETTVDVRIHRGRALLIRKLREEGYIK</sequence>
<evidence type="ECO:0000259" key="7">
    <source>
        <dbReference type="Pfam" id="PF08281"/>
    </source>
</evidence>
<dbReference type="Pfam" id="PF08281">
    <property type="entry name" value="Sigma70_r4_2"/>
    <property type="match status" value="1"/>
</dbReference>
<dbReference type="InterPro" id="IPR013325">
    <property type="entry name" value="RNA_pol_sigma_r2"/>
</dbReference>
<keyword evidence="3" id="KW-0731">Sigma factor</keyword>
<name>A0A174E9I6_FLAPL</name>
<dbReference type="InterPro" id="IPR014284">
    <property type="entry name" value="RNA_pol_sigma-70_dom"/>
</dbReference>